<keyword evidence="2" id="KW-1185">Reference proteome</keyword>
<proteinExistence type="predicted"/>
<evidence type="ECO:0000313" key="1">
    <source>
        <dbReference type="EMBL" id="KAH7669200.1"/>
    </source>
</evidence>
<protein>
    <submittedName>
        <fullName evidence="1">CoA-dependent acyltransferases protein</fullName>
    </submittedName>
</protein>
<name>A0ACB7V6V0_DIOAL</name>
<keyword evidence="1" id="KW-0012">Acyltransferase</keyword>
<comment type="caution">
    <text evidence="1">The sequence shown here is derived from an EMBL/GenBank/DDBJ whole genome shotgun (WGS) entry which is preliminary data.</text>
</comment>
<gene>
    <name evidence="1" type="ORF">IHE45_11G062300</name>
</gene>
<dbReference type="EMBL" id="CM037021">
    <property type="protein sequence ID" value="KAH7669200.1"/>
    <property type="molecule type" value="Genomic_DNA"/>
</dbReference>
<evidence type="ECO:0000313" key="2">
    <source>
        <dbReference type="Proteomes" id="UP000827976"/>
    </source>
</evidence>
<accession>A0ACB7V6V0</accession>
<reference evidence="2" key="1">
    <citation type="journal article" date="2022" name="Nat. Commun.">
        <title>Chromosome evolution and the genetic basis of agronomically important traits in greater yam.</title>
        <authorList>
            <person name="Bredeson J.V."/>
            <person name="Lyons J.B."/>
            <person name="Oniyinde I.O."/>
            <person name="Okereke N.R."/>
            <person name="Kolade O."/>
            <person name="Nnabue I."/>
            <person name="Nwadili C.O."/>
            <person name="Hribova E."/>
            <person name="Parker M."/>
            <person name="Nwogha J."/>
            <person name="Shu S."/>
            <person name="Carlson J."/>
            <person name="Kariba R."/>
            <person name="Muthemba S."/>
            <person name="Knop K."/>
            <person name="Barton G.J."/>
            <person name="Sherwood A.V."/>
            <person name="Lopez-Montes A."/>
            <person name="Asiedu R."/>
            <person name="Jamnadass R."/>
            <person name="Muchugi A."/>
            <person name="Goodstein D."/>
            <person name="Egesi C.N."/>
            <person name="Featherston J."/>
            <person name="Asfaw A."/>
            <person name="Simpson G.G."/>
            <person name="Dolezel J."/>
            <person name="Hendre P.S."/>
            <person name="Van Deynze A."/>
            <person name="Kumar P.L."/>
            <person name="Obidiegwu J.E."/>
            <person name="Bhattacharjee R."/>
            <person name="Rokhsar D.S."/>
        </authorList>
    </citation>
    <scope>NUCLEOTIDE SEQUENCE [LARGE SCALE GENOMIC DNA]</scope>
    <source>
        <strain evidence="2">cv. TDa95/00328</strain>
    </source>
</reference>
<organism evidence="1 2">
    <name type="scientific">Dioscorea alata</name>
    <name type="common">Purple yam</name>
    <dbReference type="NCBI Taxonomy" id="55571"/>
    <lineage>
        <taxon>Eukaryota</taxon>
        <taxon>Viridiplantae</taxon>
        <taxon>Streptophyta</taxon>
        <taxon>Embryophyta</taxon>
        <taxon>Tracheophyta</taxon>
        <taxon>Spermatophyta</taxon>
        <taxon>Magnoliopsida</taxon>
        <taxon>Liliopsida</taxon>
        <taxon>Dioscoreales</taxon>
        <taxon>Dioscoreaceae</taxon>
        <taxon>Dioscorea</taxon>
    </lineage>
</organism>
<dbReference type="Proteomes" id="UP000827976">
    <property type="component" value="Chromosome 11"/>
</dbReference>
<sequence>MAEEEPVSPTGQYLSSSVLNLTVLAVFEISIPFDDSQAIAALQSIFLPLNPRFSSIMVRDEYGVQKWRKVEVKLDEHIKVPVFPQGLEQYDECLQDYISSILMEPLPFNKPLWDISIIKYPTSNAAETLVFRLHHALGDGYSLMAALFACLKRIDDPSLPLTFPSSKPRRGGNSFLGFAHELYFACVNTIRDFGWSLMKSTVMEDSVSAIRSGLPFVESRPINLSYIELSLDDIKRIKDKVNGTVNDILTGVIFYGINLYMEEVSPCKNAIEKTALVLLNTRAIRNYESMEEMKNPNSKAKWGNYFAFIHVPIPKCDRMKKNNMINPLDFVSKAKKIIRSKRSSFGIYLSGIFLETIRKIRGPELLHNQAASHYMFKTLKNTSVAISNLIGPMEQVEIVGHPVTGLYFTVGGNPQNLTVTIVSYCGKVRIAVAAEKDFIDSPLFIACMKKSFKKLYETAVIDKEN</sequence>
<keyword evidence="1" id="KW-0808">Transferase</keyword>